<dbReference type="PANTHER" id="PTHR23272:SF184">
    <property type="entry name" value="OS03G0311250 PROTEIN"/>
    <property type="match status" value="1"/>
</dbReference>
<protein>
    <recommendedName>
        <fullName evidence="1">HAT C-terminal dimerisation domain-containing protein</fullName>
    </recommendedName>
</protein>
<comment type="caution">
    <text evidence="2">The sequence shown here is derived from an EMBL/GenBank/DDBJ whole genome shotgun (WGS) entry which is preliminary data.</text>
</comment>
<organism evidence="2 3">
    <name type="scientific">Papaver atlanticum</name>
    <dbReference type="NCBI Taxonomy" id="357466"/>
    <lineage>
        <taxon>Eukaryota</taxon>
        <taxon>Viridiplantae</taxon>
        <taxon>Streptophyta</taxon>
        <taxon>Embryophyta</taxon>
        <taxon>Tracheophyta</taxon>
        <taxon>Spermatophyta</taxon>
        <taxon>Magnoliopsida</taxon>
        <taxon>Ranunculales</taxon>
        <taxon>Papaveraceae</taxon>
        <taxon>Papaveroideae</taxon>
        <taxon>Papaver</taxon>
    </lineage>
</organism>
<dbReference type="SUPFAM" id="SSF53098">
    <property type="entry name" value="Ribonuclease H-like"/>
    <property type="match status" value="1"/>
</dbReference>
<evidence type="ECO:0000313" key="2">
    <source>
        <dbReference type="EMBL" id="KAI3863934.1"/>
    </source>
</evidence>
<dbReference type="AlphaFoldDB" id="A0AAD4X9E1"/>
<dbReference type="Proteomes" id="UP001202328">
    <property type="component" value="Unassembled WGS sequence"/>
</dbReference>
<keyword evidence="3" id="KW-1185">Reference proteome</keyword>
<dbReference type="InterPro" id="IPR012337">
    <property type="entry name" value="RNaseH-like_sf"/>
</dbReference>
<dbReference type="GO" id="GO:0046983">
    <property type="term" value="F:protein dimerization activity"/>
    <property type="evidence" value="ECO:0007669"/>
    <property type="project" value="InterPro"/>
</dbReference>
<dbReference type="Pfam" id="PF05699">
    <property type="entry name" value="Dimer_Tnp_hAT"/>
    <property type="match status" value="1"/>
</dbReference>
<dbReference type="PANTHER" id="PTHR23272">
    <property type="entry name" value="BED FINGER-RELATED"/>
    <property type="match status" value="1"/>
</dbReference>
<evidence type="ECO:0000259" key="1">
    <source>
        <dbReference type="Pfam" id="PF05699"/>
    </source>
</evidence>
<evidence type="ECO:0000313" key="3">
    <source>
        <dbReference type="Proteomes" id="UP001202328"/>
    </source>
</evidence>
<gene>
    <name evidence="2" type="ORF">MKW98_031526</name>
</gene>
<dbReference type="InterPro" id="IPR008906">
    <property type="entry name" value="HATC_C_dom"/>
</dbReference>
<sequence length="205" mass="22623">MDPRKKLLGTEALIEGISEKLNIHLHNTSDSIKSMLSTLYNSYEQNHGNPSHAAAIAASPHTIRKNDASWNLIASKGKQKSTSSSALAHTDLYKYLDTEFTDFITDQEDEANFDLLSWWRKYCGNFPILSIMARDLLTPPVSTVASGVAFSASGSVLDEKKTKLSAEMLDAQVCLKDWDDAKFRDQNFIDEESSDSDAVGAPPGY</sequence>
<name>A0AAD4X9E1_9MAGN</name>
<feature type="domain" description="HAT C-terminal dimerisation" evidence="1">
    <location>
        <begin position="105"/>
        <end position="178"/>
    </location>
</feature>
<dbReference type="EMBL" id="JAJJMB010014022">
    <property type="protein sequence ID" value="KAI3863934.1"/>
    <property type="molecule type" value="Genomic_DNA"/>
</dbReference>
<accession>A0AAD4X9E1</accession>
<proteinExistence type="predicted"/>
<reference evidence="2" key="1">
    <citation type="submission" date="2022-04" db="EMBL/GenBank/DDBJ databases">
        <title>A functionally conserved STORR gene fusion in Papaver species that diverged 16.8 million years ago.</title>
        <authorList>
            <person name="Catania T."/>
        </authorList>
    </citation>
    <scope>NUCLEOTIDE SEQUENCE</scope>
    <source>
        <strain evidence="2">S-188037</strain>
    </source>
</reference>